<dbReference type="EMBL" id="JXMS01000004">
    <property type="protein sequence ID" value="OBQ55677.1"/>
    <property type="molecule type" value="Genomic_DNA"/>
</dbReference>
<sequence>MKVIENNHQLFGLSGFDKLTHSNDTVELKGKQLRAGQSWKGRIVSVLESIGIFKEYCTDFRNKEESNSNTAAWQLFGGLKEKYGEATVTAALENTKERFKGMDIVRTGSGLTTGTGSQTTLLTCGEVRAVMDEASAIHKYLELNPKPQTREMGTQTDTPVMCDSETQTERQSSLNPLSKLIAKAHTHATAATTHTETTATTVSDMGTPAPKTTKNANPITNTIKNHYLAKGVVQDEKELLNILHKMGKSPKHLSKPRTEYVTSKVLKDVRELPEGTTLNKKKVLDLAEKALTKALSHNSAWNTAKAIKMGAAKHVRHTNTELKDELKTLATTVKVSAKAYITSELIKTIAQKEGITLDKAQTKFAMKEAISSAAYTAEMQGIMLDTTNFDELAKIMVHHAKDKKPYQLFANL</sequence>
<evidence type="ECO:0000256" key="1">
    <source>
        <dbReference type="SAM" id="MobiDB-lite"/>
    </source>
</evidence>
<comment type="caution">
    <text evidence="2">The sequence shown here is derived from an EMBL/GenBank/DDBJ whole genome shotgun (WGS) entry which is preliminary data.</text>
</comment>
<feature type="region of interest" description="Disordered" evidence="1">
    <location>
        <begin position="196"/>
        <end position="218"/>
    </location>
</feature>
<protein>
    <submittedName>
        <fullName evidence="2">Uncharacterized protein</fullName>
    </submittedName>
</protein>
<organism evidence="2 3">
    <name type="scientific">Halodesulfovibrio spirochaetisodalis</name>
    <dbReference type="NCBI Taxonomy" id="1560234"/>
    <lineage>
        <taxon>Bacteria</taxon>
        <taxon>Pseudomonadati</taxon>
        <taxon>Thermodesulfobacteriota</taxon>
        <taxon>Desulfovibrionia</taxon>
        <taxon>Desulfovibrionales</taxon>
        <taxon>Desulfovibrionaceae</taxon>
        <taxon>Halodesulfovibrio</taxon>
    </lineage>
</organism>
<dbReference type="AlphaFoldDB" id="A0A1B7XJH1"/>
<dbReference type="PATRIC" id="fig|1560234.3.peg.2536"/>
<dbReference type="OrthoDB" id="9823238at2"/>
<accession>A0A1B7XJH1</accession>
<dbReference type="RefSeq" id="WP_066852562.1">
    <property type="nucleotide sequence ID" value="NZ_JXMS01000004.1"/>
</dbReference>
<gene>
    <name evidence="2" type="ORF">SP90_03340</name>
</gene>
<evidence type="ECO:0000313" key="3">
    <source>
        <dbReference type="Proteomes" id="UP000091979"/>
    </source>
</evidence>
<name>A0A1B7XJH1_9BACT</name>
<dbReference type="Proteomes" id="UP000091979">
    <property type="component" value="Unassembled WGS sequence"/>
</dbReference>
<evidence type="ECO:0000313" key="2">
    <source>
        <dbReference type="EMBL" id="OBQ55677.1"/>
    </source>
</evidence>
<reference evidence="2 3" key="1">
    <citation type="submission" date="2015-01" db="EMBL/GenBank/DDBJ databases">
        <title>Desulfovibrio sp. JC271 draft genome sequence.</title>
        <authorList>
            <person name="Shivani Y."/>
            <person name="Subhash Y."/>
            <person name="Sasikala C."/>
            <person name="Ramana C.V."/>
        </authorList>
    </citation>
    <scope>NUCLEOTIDE SEQUENCE [LARGE SCALE GENOMIC DNA]</scope>
    <source>
        <strain evidence="2 3">JC271</strain>
    </source>
</reference>
<keyword evidence="3" id="KW-1185">Reference proteome</keyword>
<proteinExistence type="predicted"/>